<evidence type="ECO:0000256" key="1">
    <source>
        <dbReference type="ARBA" id="ARBA00008416"/>
    </source>
</evidence>
<evidence type="ECO:0000259" key="5">
    <source>
        <dbReference type="Pfam" id="PF17954"/>
    </source>
</evidence>
<dbReference type="CDD" id="cd02910">
    <property type="entry name" value="cupin_Yhhw_N"/>
    <property type="match status" value="1"/>
</dbReference>
<keyword evidence="2" id="KW-0479">Metal-binding</keyword>
<dbReference type="Proteomes" id="UP001163152">
    <property type="component" value="Chromosome"/>
</dbReference>
<dbReference type="InterPro" id="IPR003829">
    <property type="entry name" value="Pirin_N_dom"/>
</dbReference>
<dbReference type="PANTHER" id="PTHR43212">
    <property type="entry name" value="QUERCETIN 2,3-DIOXYGENASE"/>
    <property type="match status" value="1"/>
</dbReference>
<feature type="binding site" evidence="2">
    <location>
        <position position="101"/>
    </location>
    <ligand>
        <name>Fe cation</name>
        <dbReference type="ChEBI" id="CHEBI:24875"/>
    </ligand>
</feature>
<evidence type="ECO:0000256" key="2">
    <source>
        <dbReference type="PIRSR" id="PIRSR006232-1"/>
    </source>
</evidence>
<organism evidence="6 7">
    <name type="scientific">Thermocoleostomius sinensis A174</name>
    <dbReference type="NCBI Taxonomy" id="2016057"/>
    <lineage>
        <taxon>Bacteria</taxon>
        <taxon>Bacillati</taxon>
        <taxon>Cyanobacteriota</taxon>
        <taxon>Cyanophyceae</taxon>
        <taxon>Oculatellales</taxon>
        <taxon>Oculatellaceae</taxon>
        <taxon>Thermocoleostomius</taxon>
    </lineage>
</organism>
<dbReference type="PANTHER" id="PTHR43212:SF3">
    <property type="entry name" value="QUERCETIN 2,3-DIOXYGENASE"/>
    <property type="match status" value="1"/>
</dbReference>
<dbReference type="InterPro" id="IPR041602">
    <property type="entry name" value="Quercetinase_C"/>
</dbReference>
<comment type="cofactor">
    <cofactor evidence="2">
        <name>Fe cation</name>
        <dbReference type="ChEBI" id="CHEBI:24875"/>
    </cofactor>
    <text evidence="2">Binds 1 Fe cation per subunit.</text>
</comment>
<evidence type="ECO:0000313" key="7">
    <source>
        <dbReference type="Proteomes" id="UP001163152"/>
    </source>
</evidence>
<feature type="binding site" evidence="2">
    <location>
        <position position="57"/>
    </location>
    <ligand>
        <name>Fe cation</name>
        <dbReference type="ChEBI" id="CHEBI:24875"/>
    </ligand>
</feature>
<reference evidence="6" key="1">
    <citation type="submission" date="2022-12" db="EMBL/GenBank/DDBJ databases">
        <title>Polyphasic identification of a Novel Hot-Spring Cyanobacterium Ocullathermofonsia sinensis gen nov. sp. nov. and Genomic Insights on its Adaptations to the Thermal Habitat.</title>
        <authorList>
            <person name="Daroch M."/>
            <person name="Tang J."/>
            <person name="Jiang Y."/>
        </authorList>
    </citation>
    <scope>NUCLEOTIDE SEQUENCE</scope>
    <source>
        <strain evidence="6">PKUAC-SCTA174</strain>
    </source>
</reference>
<proteinExistence type="inferred from homology"/>
<sequence>MITIRPSSDRGVANFGWLNSRHTFSFGNYYDPNHMGFASLRVINEDKVDPSQGFATHGHRDMEIISYVLEGALEHNDSIGNGSVIRPGDVQRMSAGTGILHSEFNASDTDPVHFLQIWILPEQRNLEPGYEQKHFSDTDKRGQLRLVGSQDGREGSVTIHQDVNLYAGLFNAGETAAYPIQTGRSIWVQVARGTLQLNDHNLTAGDGAAIDAIDSLTLTATADDTEVLLFDMAA</sequence>
<dbReference type="InterPro" id="IPR012093">
    <property type="entry name" value="Pirin"/>
</dbReference>
<dbReference type="InterPro" id="IPR011051">
    <property type="entry name" value="RmlC_Cupin_sf"/>
</dbReference>
<protein>
    <submittedName>
        <fullName evidence="6">Pirin family protein</fullName>
    </submittedName>
</protein>
<dbReference type="PIRSF" id="PIRSF006232">
    <property type="entry name" value="Pirin"/>
    <property type="match status" value="1"/>
</dbReference>
<evidence type="ECO:0000256" key="3">
    <source>
        <dbReference type="RuleBase" id="RU003457"/>
    </source>
</evidence>
<name>A0A9E8ZIA1_9CYAN</name>
<dbReference type="Gene3D" id="2.60.120.10">
    <property type="entry name" value="Jelly Rolls"/>
    <property type="match status" value="2"/>
</dbReference>
<dbReference type="KEGG" id="tsin:OXH18_17820"/>
<dbReference type="EMBL" id="CP113797">
    <property type="protein sequence ID" value="WAL59021.1"/>
    <property type="molecule type" value="Genomic_DNA"/>
</dbReference>
<evidence type="ECO:0000313" key="6">
    <source>
        <dbReference type="EMBL" id="WAL59021.1"/>
    </source>
</evidence>
<dbReference type="SUPFAM" id="SSF51182">
    <property type="entry name" value="RmlC-like cupins"/>
    <property type="match status" value="1"/>
</dbReference>
<comment type="similarity">
    <text evidence="1 3">Belongs to the pirin family.</text>
</comment>
<dbReference type="AlphaFoldDB" id="A0A9E8ZIA1"/>
<dbReference type="GO" id="GO:0046872">
    <property type="term" value="F:metal ion binding"/>
    <property type="evidence" value="ECO:0007669"/>
    <property type="project" value="UniProtKB-KW"/>
</dbReference>
<dbReference type="Pfam" id="PF17954">
    <property type="entry name" value="Pirin_C_2"/>
    <property type="match status" value="1"/>
</dbReference>
<evidence type="ECO:0000259" key="4">
    <source>
        <dbReference type="Pfam" id="PF02678"/>
    </source>
</evidence>
<dbReference type="CDD" id="cd20311">
    <property type="entry name" value="cupin_Yhhw_C"/>
    <property type="match status" value="1"/>
</dbReference>
<keyword evidence="2" id="KW-0408">Iron</keyword>
<dbReference type="Pfam" id="PF02678">
    <property type="entry name" value="Pirin"/>
    <property type="match status" value="1"/>
</dbReference>
<accession>A0A9E8ZIA1</accession>
<feature type="domain" description="Pirin N-terminal" evidence="4">
    <location>
        <begin position="13"/>
        <end position="119"/>
    </location>
</feature>
<dbReference type="InterPro" id="IPR014710">
    <property type="entry name" value="RmlC-like_jellyroll"/>
</dbReference>
<gene>
    <name evidence="6" type="ORF">OXH18_17820</name>
</gene>
<feature type="domain" description="Quercetin 2,3-dioxygenase C-terminal cupin" evidence="5">
    <location>
        <begin position="146"/>
        <end position="232"/>
    </location>
</feature>
<feature type="binding site" evidence="2">
    <location>
        <position position="59"/>
    </location>
    <ligand>
        <name>Fe cation</name>
        <dbReference type="ChEBI" id="CHEBI:24875"/>
    </ligand>
</feature>
<dbReference type="RefSeq" id="WP_268608541.1">
    <property type="nucleotide sequence ID" value="NZ_CP113797.1"/>
</dbReference>
<keyword evidence="7" id="KW-1185">Reference proteome</keyword>
<feature type="binding site" evidence="2">
    <location>
        <position position="103"/>
    </location>
    <ligand>
        <name>Fe cation</name>
        <dbReference type="ChEBI" id="CHEBI:24875"/>
    </ligand>
</feature>